<organism evidence="3 4">
    <name type="scientific">Claviceps pusilla</name>
    <dbReference type="NCBI Taxonomy" id="123648"/>
    <lineage>
        <taxon>Eukaryota</taxon>
        <taxon>Fungi</taxon>
        <taxon>Dikarya</taxon>
        <taxon>Ascomycota</taxon>
        <taxon>Pezizomycotina</taxon>
        <taxon>Sordariomycetes</taxon>
        <taxon>Hypocreomycetidae</taxon>
        <taxon>Hypocreales</taxon>
        <taxon>Clavicipitaceae</taxon>
        <taxon>Claviceps</taxon>
    </lineage>
</organism>
<feature type="chain" id="PRO_5040192429" description="GEgh 16 protein" evidence="2">
    <location>
        <begin position="19"/>
        <end position="388"/>
    </location>
</feature>
<evidence type="ECO:0008006" key="5">
    <source>
        <dbReference type="Google" id="ProtNLM"/>
    </source>
</evidence>
<dbReference type="Proteomes" id="UP000748025">
    <property type="component" value="Unassembled WGS sequence"/>
</dbReference>
<protein>
    <recommendedName>
        <fullName evidence="5">GEgh 16 protein</fullName>
    </recommendedName>
</protein>
<feature type="region of interest" description="Disordered" evidence="1">
    <location>
        <begin position="180"/>
        <end position="236"/>
    </location>
</feature>
<name>A0A9P7NAS8_9HYPO</name>
<proteinExistence type="predicted"/>
<evidence type="ECO:0000256" key="1">
    <source>
        <dbReference type="SAM" id="MobiDB-lite"/>
    </source>
</evidence>
<feature type="signal peptide" evidence="2">
    <location>
        <begin position="1"/>
        <end position="18"/>
    </location>
</feature>
<feature type="compositionally biased region" description="Basic residues" evidence="1">
    <location>
        <begin position="377"/>
        <end position="388"/>
    </location>
</feature>
<evidence type="ECO:0000313" key="4">
    <source>
        <dbReference type="Proteomes" id="UP000748025"/>
    </source>
</evidence>
<keyword evidence="2" id="KW-0732">Signal</keyword>
<evidence type="ECO:0000256" key="2">
    <source>
        <dbReference type="SAM" id="SignalP"/>
    </source>
</evidence>
<dbReference type="AlphaFoldDB" id="A0A9P7NAS8"/>
<dbReference type="OrthoDB" id="5085439at2759"/>
<sequence length="388" mass="40290">MLRAISWTALALAPVAHARFGRRPPGETLNECCSCPPPGLSTSNGANVITVTQPPQTVYVSLAQEEAPTHTVTVLCTVTVGIHTVYVTQLIDGPSVDGPSVSPRPQSAQQPGPQTVTLIQGNTQGDAEGHAQPPQVTTTVQPESLKGFLDSKPKTVTVTMEADPPVKPVAIVPAARIQPSLEAPWPPSVVTGTQEKQQQQQQQQQQSTPAVVTVSSSPEPLAANTAPASQPQGPKTVVVTVQPSPASAQPAAVTASLQAQTIVQTLDHYATLTKTVNGGHGGDNIEIIIINIFTGETFCMKKHSGESCHGDGHVASHRYLSSAVAAATGTAPSQMPLPSVNATTSAGTIHNTGTVILPSGNFTGAAQPTGSRDLLGRKPRGPLKLRKW</sequence>
<reference evidence="3" key="1">
    <citation type="journal article" date="2020" name="bioRxiv">
        <title>Whole genome comparisons of ergot fungi reveals the divergence and evolution of species within the genus Claviceps are the result of varying mechanisms driving genome evolution and host range expansion.</title>
        <authorList>
            <person name="Wyka S.A."/>
            <person name="Mondo S.J."/>
            <person name="Liu M."/>
            <person name="Dettman J."/>
            <person name="Nalam V."/>
            <person name="Broders K.D."/>
        </authorList>
    </citation>
    <scope>NUCLEOTIDE SEQUENCE</scope>
    <source>
        <strain evidence="3">CCC 602</strain>
    </source>
</reference>
<feature type="compositionally biased region" description="Polar residues" evidence="1">
    <location>
        <begin position="360"/>
        <end position="370"/>
    </location>
</feature>
<feature type="compositionally biased region" description="Polar residues" evidence="1">
    <location>
        <begin position="103"/>
        <end position="125"/>
    </location>
</feature>
<feature type="region of interest" description="Disordered" evidence="1">
    <location>
        <begin position="360"/>
        <end position="388"/>
    </location>
</feature>
<feature type="compositionally biased region" description="Low complexity" evidence="1">
    <location>
        <begin position="197"/>
        <end position="218"/>
    </location>
</feature>
<gene>
    <name evidence="3" type="ORF">E4U43_008525</name>
</gene>
<accession>A0A9P7NAS8</accession>
<keyword evidence="4" id="KW-1185">Reference proteome</keyword>
<comment type="caution">
    <text evidence="3">The sequence shown here is derived from an EMBL/GenBank/DDBJ whole genome shotgun (WGS) entry which is preliminary data.</text>
</comment>
<dbReference type="EMBL" id="SRPW01000942">
    <property type="protein sequence ID" value="KAG6010847.1"/>
    <property type="molecule type" value="Genomic_DNA"/>
</dbReference>
<feature type="region of interest" description="Disordered" evidence="1">
    <location>
        <begin position="96"/>
        <end position="150"/>
    </location>
</feature>
<evidence type="ECO:0000313" key="3">
    <source>
        <dbReference type="EMBL" id="KAG6010847.1"/>
    </source>
</evidence>